<evidence type="ECO:0000313" key="3">
    <source>
        <dbReference type="Proteomes" id="UP000247892"/>
    </source>
</evidence>
<protein>
    <submittedName>
        <fullName evidence="2">Dienelactone hydrolase</fullName>
    </submittedName>
</protein>
<dbReference type="PANTHER" id="PTHR33428">
    <property type="entry name" value="CHLOROPHYLLASE-2, CHLOROPLASTIC"/>
    <property type="match status" value="1"/>
</dbReference>
<evidence type="ECO:0000259" key="1">
    <source>
        <dbReference type="Pfam" id="PF12740"/>
    </source>
</evidence>
<dbReference type="InterPro" id="IPR041127">
    <property type="entry name" value="PET_hydrolase/cutinase-like"/>
</dbReference>
<sequence length="271" mass="28159">MASKPKQLLEELSHPGPHEVLRGDLALVGLPGVVFAPREGLNLPAVAFGHGWLQPPGRYRELLRHLASWGIVAAAPATHRGPLPSHRLFAADLRSTLDVVRGVRLGPDGISVDPRKLGVAGHSVGGGAAVLAAATEGEPEIKAVATVAAAQTMPTATAAAAKVTVPGLHLAADDDLVAPAGGNAEAIARAWAGPVQLRTLPKSSHLGVTEGAHWSQALLHGKPHRATQRTVRALFTAFFLTHLTGSNTYRSLLEAELKAAPIAYEPEPAVS</sequence>
<dbReference type="EMBL" id="MASU01000002">
    <property type="protein sequence ID" value="PXY37998.1"/>
    <property type="molecule type" value="Genomic_DNA"/>
</dbReference>
<accession>A0A318LZ07</accession>
<keyword evidence="2" id="KW-0378">Hydrolase</keyword>
<feature type="domain" description="PET hydrolase/cutinase-like" evidence="1">
    <location>
        <begin position="64"/>
        <end position="184"/>
    </location>
</feature>
<dbReference type="Proteomes" id="UP000247892">
    <property type="component" value="Unassembled WGS sequence"/>
</dbReference>
<dbReference type="GO" id="GO:0016787">
    <property type="term" value="F:hydrolase activity"/>
    <property type="evidence" value="ECO:0007669"/>
    <property type="project" value="UniProtKB-KW"/>
</dbReference>
<dbReference type="PANTHER" id="PTHR33428:SF14">
    <property type="entry name" value="CARBOXYLESTERASE TYPE B DOMAIN-CONTAINING PROTEIN"/>
    <property type="match status" value="1"/>
</dbReference>
<dbReference type="OrthoDB" id="4772420at2"/>
<dbReference type="InterPro" id="IPR029058">
    <property type="entry name" value="AB_hydrolase_fold"/>
</dbReference>
<keyword evidence="3" id="KW-1185">Reference proteome</keyword>
<dbReference type="Gene3D" id="3.40.50.1820">
    <property type="entry name" value="alpha/beta hydrolase"/>
    <property type="match status" value="1"/>
</dbReference>
<proteinExistence type="predicted"/>
<name>A0A318LZ07_9PSEU</name>
<evidence type="ECO:0000313" key="2">
    <source>
        <dbReference type="EMBL" id="PXY37998.1"/>
    </source>
</evidence>
<comment type="caution">
    <text evidence="2">The sequence shown here is derived from an EMBL/GenBank/DDBJ whole genome shotgun (WGS) entry which is preliminary data.</text>
</comment>
<dbReference type="RefSeq" id="WP_110334864.1">
    <property type="nucleotide sequence ID" value="NZ_MASU01000002.1"/>
</dbReference>
<organism evidence="2 3">
    <name type="scientific">Prauserella flavalba</name>
    <dbReference type="NCBI Taxonomy" id="1477506"/>
    <lineage>
        <taxon>Bacteria</taxon>
        <taxon>Bacillati</taxon>
        <taxon>Actinomycetota</taxon>
        <taxon>Actinomycetes</taxon>
        <taxon>Pseudonocardiales</taxon>
        <taxon>Pseudonocardiaceae</taxon>
        <taxon>Prauserella</taxon>
    </lineage>
</organism>
<dbReference type="AlphaFoldDB" id="A0A318LZ07"/>
<reference evidence="2 3" key="1">
    <citation type="submission" date="2016-07" db="EMBL/GenBank/DDBJ databases">
        <title>Draft genome sequence of Prauserella sp. YIM 121212, isolated from alkaline soil.</title>
        <authorList>
            <person name="Ruckert C."/>
            <person name="Albersmeier A."/>
            <person name="Jiang C.-L."/>
            <person name="Jiang Y."/>
            <person name="Kalinowski J."/>
            <person name="Schneider O."/>
            <person name="Winkler A."/>
            <person name="Zotchev S.B."/>
        </authorList>
    </citation>
    <scope>NUCLEOTIDE SEQUENCE [LARGE SCALE GENOMIC DNA]</scope>
    <source>
        <strain evidence="2 3">YIM 121212</strain>
    </source>
</reference>
<dbReference type="SUPFAM" id="SSF53474">
    <property type="entry name" value="alpha/beta-Hydrolases"/>
    <property type="match status" value="1"/>
</dbReference>
<gene>
    <name evidence="2" type="ORF">BA062_05195</name>
</gene>
<dbReference type="Pfam" id="PF12740">
    <property type="entry name" value="PETase"/>
    <property type="match status" value="1"/>
</dbReference>